<evidence type="ECO:0000313" key="3">
    <source>
        <dbReference type="EMBL" id="CAA7265442.1"/>
    </source>
</evidence>
<dbReference type="InterPro" id="IPR043904">
    <property type="entry name" value="PhoD_2-like"/>
</dbReference>
<accession>A0A8S0X2U7</accession>
<feature type="domain" description="PhoD-like phosphatase" evidence="2">
    <location>
        <begin position="312"/>
        <end position="584"/>
    </location>
</feature>
<dbReference type="AlphaFoldDB" id="A0A8S0X2U7"/>
<evidence type="ECO:0000256" key="1">
    <source>
        <dbReference type="SAM" id="MobiDB-lite"/>
    </source>
</evidence>
<dbReference type="PANTHER" id="PTHR46689">
    <property type="entry name" value="MEMBRANE PROTEIN, PUTATIVE-RELATED"/>
    <property type="match status" value="1"/>
</dbReference>
<dbReference type="Pfam" id="PF19050">
    <property type="entry name" value="PhoD_2"/>
    <property type="match status" value="2"/>
</dbReference>
<feature type="region of interest" description="Disordered" evidence="1">
    <location>
        <begin position="147"/>
        <end position="256"/>
    </location>
</feature>
<dbReference type="Gene3D" id="3.60.21.70">
    <property type="entry name" value="PhoD-like phosphatase"/>
    <property type="match status" value="1"/>
</dbReference>
<organism evidence="3 4">
    <name type="scientific">Cyclocybe aegerita</name>
    <name type="common">Black poplar mushroom</name>
    <name type="synonym">Agrocybe aegerita</name>
    <dbReference type="NCBI Taxonomy" id="1973307"/>
    <lineage>
        <taxon>Eukaryota</taxon>
        <taxon>Fungi</taxon>
        <taxon>Dikarya</taxon>
        <taxon>Basidiomycota</taxon>
        <taxon>Agaricomycotina</taxon>
        <taxon>Agaricomycetes</taxon>
        <taxon>Agaricomycetidae</taxon>
        <taxon>Agaricales</taxon>
        <taxon>Agaricineae</taxon>
        <taxon>Bolbitiaceae</taxon>
        <taxon>Cyclocybe</taxon>
    </lineage>
</organism>
<dbReference type="OrthoDB" id="2419400at2759"/>
<comment type="caution">
    <text evidence="3">The sequence shown here is derived from an EMBL/GenBank/DDBJ whole genome shotgun (WGS) entry which is preliminary data.</text>
</comment>
<dbReference type="Proteomes" id="UP000467700">
    <property type="component" value="Unassembled WGS sequence"/>
</dbReference>
<reference evidence="3 4" key="1">
    <citation type="submission" date="2020-01" db="EMBL/GenBank/DDBJ databases">
        <authorList>
            <person name="Gupta K D."/>
        </authorList>
    </citation>
    <scope>NUCLEOTIDE SEQUENCE [LARGE SCALE GENOMIC DNA]</scope>
</reference>
<gene>
    <name evidence="3" type="ORF">AAE3_LOCUS7677</name>
</gene>
<proteinExistence type="predicted"/>
<evidence type="ECO:0000313" key="4">
    <source>
        <dbReference type="Proteomes" id="UP000467700"/>
    </source>
</evidence>
<dbReference type="InterPro" id="IPR038607">
    <property type="entry name" value="PhoD-like_sf"/>
</dbReference>
<name>A0A8S0X2U7_CYCAE</name>
<dbReference type="GO" id="GO:0016020">
    <property type="term" value="C:membrane"/>
    <property type="evidence" value="ECO:0007669"/>
    <property type="project" value="TreeGrafter"/>
</dbReference>
<keyword evidence="4" id="KW-1185">Reference proteome</keyword>
<evidence type="ECO:0000259" key="2">
    <source>
        <dbReference type="Pfam" id="PF19050"/>
    </source>
</evidence>
<dbReference type="CDD" id="cd07389">
    <property type="entry name" value="MPP_PhoD"/>
    <property type="match status" value="1"/>
</dbReference>
<dbReference type="PANTHER" id="PTHR46689:SF1">
    <property type="entry name" value="PHOD-LIKE PHOSPHATASE DOMAIN-CONTAINING PROTEIN"/>
    <property type="match status" value="1"/>
</dbReference>
<dbReference type="EMBL" id="CACVBS010000048">
    <property type="protein sequence ID" value="CAA7265442.1"/>
    <property type="molecule type" value="Genomic_DNA"/>
</dbReference>
<feature type="compositionally biased region" description="Pro residues" evidence="1">
    <location>
        <begin position="54"/>
        <end position="76"/>
    </location>
</feature>
<feature type="region of interest" description="Disordered" evidence="1">
    <location>
        <begin position="44"/>
        <end position="83"/>
    </location>
</feature>
<feature type="compositionally biased region" description="Polar residues" evidence="1">
    <location>
        <begin position="163"/>
        <end position="178"/>
    </location>
</feature>
<dbReference type="InterPro" id="IPR018946">
    <property type="entry name" value="PhoD-like_MPP"/>
</dbReference>
<protein>
    <recommendedName>
        <fullName evidence="2">PhoD-like phosphatase domain-containing protein</fullName>
    </recommendedName>
</protein>
<feature type="domain" description="PhoD-like phosphatase" evidence="2">
    <location>
        <begin position="595"/>
        <end position="761"/>
    </location>
</feature>
<sequence length="792" mass="88638">MDNAGWHAQRRARKENEAYLREYRNSAAAGHTLAHDDVGPIEESFIGGYRHHPPPSPLPPALPPKDFPYTHPPHPQPSQTTVSTSQLTHMTAVERSQTLRVARMDPHLQFMCGPLLKYDTIDEHGIWHGAALIVTADSGSIYEPHPTLTYTWDPDQSVPDHTPNPSQPNSAINPTSPFSHRSASSSIQSPSSPPRSSGLQGLHSATSYELGPHPADPHSTVLPASPTVSAFSVPSYPFSPGRRQEGSNGHGNGSFGADGGYGPNTCSEKVLGQELWVYGGHGGTFTFWRFLIKVPLSDHEMAIKYSINNGQQLEFWVPGRMQNMRWAAHSCNGFSAGVNPDDFRGPGFKSGYDPVWMDLLSKHSETPFHALVGGGDQLYCDSLMREPEMQDWVSKMKPEEKKTYQLSTEMELAIDRFFFNHYCQAFRTGAFARANCSIPMLNMCDDHDLIDGFGSYPDDLQRAPVFRQIGARGYFFFLLFQCFINVEVDGIQDIPGKHVYQSLIIGEPGPYVRFPSHSFLPRLGPQVYMLLLDCRAERKKEQVCSTGQYQRVFDRINNLPAGVEHLVVQLGIPIAYPRMVFLETALESKFNPLVALGRNGTLGLSGFVNKFNAEAELLDDLNDHWTARSHKKERNWLIEQLQNFARIKRIRVSFLSGDVHCAAVGVLKTLKVKGKPELQPLADFRYMVNVVSSAIVNTPPPNGVITMVSSLATKVHKTLHSIETDETMMPIFSVEPHNQQPRKQKFIMGKRNWCRVEWDGQTGEVMFDIRVEKEKGYGVTYGYPLRVPPPGW</sequence>
<feature type="compositionally biased region" description="Low complexity" evidence="1">
    <location>
        <begin position="179"/>
        <end position="197"/>
    </location>
</feature>